<name>X0PU48_9LACO</name>
<dbReference type="InterPro" id="IPR010982">
    <property type="entry name" value="Lambda_DNA-bd_dom_sf"/>
</dbReference>
<dbReference type="Proteomes" id="UP000051236">
    <property type="component" value="Unassembled WGS sequence"/>
</dbReference>
<sequence length="81" mass="9389">MAKFVGNFNYTKLKQRMADTHLSFAEIAQESEIDVNILQRILDNEAEFDQGQIIRLAHLLGIEDGAISQYFFDLKVRKNEQ</sequence>
<dbReference type="PATRIC" id="fig|1423734.3.peg.2648"/>
<dbReference type="STRING" id="1423734.FC83_GL002612"/>
<evidence type="ECO:0000313" key="2">
    <source>
        <dbReference type="Proteomes" id="UP000051236"/>
    </source>
</evidence>
<dbReference type="RefSeq" id="WP_035455470.1">
    <property type="nucleotide sequence ID" value="NZ_AZGA01000002.1"/>
</dbReference>
<gene>
    <name evidence="1" type="ORF">FC83_GL002612</name>
</gene>
<reference evidence="1 2" key="1">
    <citation type="journal article" date="2015" name="Genome Announc.">
        <title>Expanding the biotechnology potential of lactobacilli through comparative genomics of 213 strains and associated genera.</title>
        <authorList>
            <person name="Sun Z."/>
            <person name="Harris H.M."/>
            <person name="McCann A."/>
            <person name="Guo C."/>
            <person name="Argimon S."/>
            <person name="Zhang W."/>
            <person name="Yang X."/>
            <person name="Jeffery I.B."/>
            <person name="Cooney J.C."/>
            <person name="Kagawa T.F."/>
            <person name="Liu W."/>
            <person name="Song Y."/>
            <person name="Salvetti E."/>
            <person name="Wrobel A."/>
            <person name="Rasinkangas P."/>
            <person name="Parkhill J."/>
            <person name="Rea M.C."/>
            <person name="O'Sullivan O."/>
            <person name="Ritari J."/>
            <person name="Douillard F.P."/>
            <person name="Paul Ross R."/>
            <person name="Yang R."/>
            <person name="Briner A.E."/>
            <person name="Felis G.E."/>
            <person name="de Vos W.M."/>
            <person name="Barrangou R."/>
            <person name="Klaenhammer T.R."/>
            <person name="Caufield P.W."/>
            <person name="Cui Y."/>
            <person name="Zhang H."/>
            <person name="O'Toole P.W."/>
        </authorList>
    </citation>
    <scope>NUCLEOTIDE SEQUENCE [LARGE SCALE GENOMIC DNA]</scope>
    <source>
        <strain evidence="1 2">DSM 18527</strain>
    </source>
</reference>
<keyword evidence="2" id="KW-1185">Reference proteome</keyword>
<dbReference type="AlphaFoldDB" id="X0PU48"/>
<accession>X0PU48</accession>
<dbReference type="OrthoDB" id="2418220at2"/>
<dbReference type="SUPFAM" id="SSF47413">
    <property type="entry name" value="lambda repressor-like DNA-binding domains"/>
    <property type="match status" value="1"/>
</dbReference>
<organism evidence="1 2">
    <name type="scientific">Agrilactobacillus composti DSM 18527 = JCM 14202</name>
    <dbReference type="NCBI Taxonomy" id="1423734"/>
    <lineage>
        <taxon>Bacteria</taxon>
        <taxon>Bacillati</taxon>
        <taxon>Bacillota</taxon>
        <taxon>Bacilli</taxon>
        <taxon>Lactobacillales</taxon>
        <taxon>Lactobacillaceae</taxon>
        <taxon>Agrilactobacillus</taxon>
    </lineage>
</organism>
<dbReference type="EMBL" id="AZGA01000002">
    <property type="protein sequence ID" value="KRM36737.1"/>
    <property type="molecule type" value="Genomic_DNA"/>
</dbReference>
<proteinExistence type="predicted"/>
<evidence type="ECO:0000313" key="1">
    <source>
        <dbReference type="EMBL" id="KRM36737.1"/>
    </source>
</evidence>
<dbReference type="GO" id="GO:0003677">
    <property type="term" value="F:DNA binding"/>
    <property type="evidence" value="ECO:0007669"/>
    <property type="project" value="InterPro"/>
</dbReference>
<protein>
    <recommendedName>
        <fullName evidence="3">HTH cro/C1-type domain-containing protein</fullName>
    </recommendedName>
</protein>
<evidence type="ECO:0008006" key="3">
    <source>
        <dbReference type="Google" id="ProtNLM"/>
    </source>
</evidence>
<comment type="caution">
    <text evidence="1">The sequence shown here is derived from an EMBL/GenBank/DDBJ whole genome shotgun (WGS) entry which is preliminary data.</text>
</comment>